<dbReference type="InterPro" id="IPR016024">
    <property type="entry name" value="ARM-type_fold"/>
</dbReference>
<evidence type="ECO:0008006" key="3">
    <source>
        <dbReference type="Google" id="ProtNLM"/>
    </source>
</evidence>
<organism evidence="2">
    <name type="scientific">Neobodo designis</name>
    <name type="common">Flagellated protozoan</name>
    <name type="synonym">Bodo designis</name>
    <dbReference type="NCBI Taxonomy" id="312471"/>
    <lineage>
        <taxon>Eukaryota</taxon>
        <taxon>Discoba</taxon>
        <taxon>Euglenozoa</taxon>
        <taxon>Kinetoplastea</taxon>
        <taxon>Metakinetoplastina</taxon>
        <taxon>Neobodonida</taxon>
        <taxon>Neobodo</taxon>
    </lineage>
</organism>
<feature type="compositionally biased region" description="Basic and acidic residues" evidence="1">
    <location>
        <begin position="55"/>
        <end position="65"/>
    </location>
</feature>
<dbReference type="Gene3D" id="1.25.10.10">
    <property type="entry name" value="Leucine-rich Repeat Variant"/>
    <property type="match status" value="1"/>
</dbReference>
<reference evidence="2" key="1">
    <citation type="submission" date="2021-01" db="EMBL/GenBank/DDBJ databases">
        <authorList>
            <person name="Corre E."/>
            <person name="Pelletier E."/>
            <person name="Niang G."/>
            <person name="Scheremetjew M."/>
            <person name="Finn R."/>
            <person name="Kale V."/>
            <person name="Holt S."/>
            <person name="Cochrane G."/>
            <person name="Meng A."/>
            <person name="Brown T."/>
            <person name="Cohen L."/>
        </authorList>
    </citation>
    <scope>NUCLEOTIDE SEQUENCE</scope>
    <source>
        <strain evidence="2">CCAP 1951/1</strain>
    </source>
</reference>
<dbReference type="SUPFAM" id="SSF48371">
    <property type="entry name" value="ARM repeat"/>
    <property type="match status" value="1"/>
</dbReference>
<accession>A0A7S1R047</accession>
<protein>
    <recommendedName>
        <fullName evidence="3">Pre-rRNA-processing protein Ipi1 N-terminal domain-containing protein</fullName>
    </recommendedName>
</protein>
<dbReference type="AlphaFoldDB" id="A0A7S1R047"/>
<name>A0A7S1R047_NEODS</name>
<evidence type="ECO:0000256" key="1">
    <source>
        <dbReference type="SAM" id="MobiDB-lite"/>
    </source>
</evidence>
<feature type="region of interest" description="Disordered" evidence="1">
    <location>
        <begin position="55"/>
        <end position="81"/>
    </location>
</feature>
<feature type="compositionally biased region" description="Basic and acidic residues" evidence="1">
    <location>
        <begin position="1"/>
        <end position="17"/>
    </location>
</feature>
<feature type="compositionally biased region" description="Basic residues" evidence="1">
    <location>
        <begin position="18"/>
        <end position="27"/>
    </location>
</feature>
<evidence type="ECO:0000313" key="2">
    <source>
        <dbReference type="EMBL" id="CAD9153052.1"/>
    </source>
</evidence>
<sequence length="626" mass="64980">MVRTREKAAKGDSAFEKKKQKVGRKKLAPSTATKAEVHARSLRVDVQRAIAVEQERQKTAAKEDAVQDAGPSPAEAAEGPDLPRMIAEAAAGIVHYRAASRRSALQSCLKWLQHRETRFGLVAPARVIQVLEKALTCLVDTDDGVREAATAAIRFILSKTFAQGTGMVPPVAPSILRQLLIALTHAEKGSRTGALDLLGHVLVDAEAWLLEGVPDAQADACFVRHIVTRHPELHDEVLQMLEAAVPVAKATKRFGPLSALLRAIVAPGHDSGAGAAADLVRNPRVAAVFEDVATHAAPLFKELMELRNGLFGVREKFALAVNLAHCVGTLLQAFERCYDALPAAKSTLVMVRSAFVEGVPFTIKDLCGRGSLNGLRIVVAMVSVAMPLLRSGTATAARCVGAAAEGLFESGSEAVLGVATDAVSALITCRLRSDPDTRASCRASAVRLLPRVPAAIGLVLRKATAERAYRCASQAVACVAAMRVALDAGMWDQAAAAATDGASSNVGVELVKALFMARDTAVGPADRDRVVGAAAALLLDAVTDPRHAVAASVRAGIASAAPSLFGIPGPGGATISGIAADAAPEVRLRVAAMLTFAGATDAATSAMPSGDPRFAAAAQLIACAAA</sequence>
<proteinExistence type="predicted"/>
<feature type="region of interest" description="Disordered" evidence="1">
    <location>
        <begin position="1"/>
        <end position="38"/>
    </location>
</feature>
<dbReference type="EMBL" id="HBGF01050610">
    <property type="protein sequence ID" value="CAD9153052.1"/>
    <property type="molecule type" value="Transcribed_RNA"/>
</dbReference>
<gene>
    <name evidence="2" type="ORF">NDES1114_LOCUS33913</name>
</gene>
<feature type="compositionally biased region" description="Low complexity" evidence="1">
    <location>
        <begin position="69"/>
        <end position="80"/>
    </location>
</feature>
<dbReference type="InterPro" id="IPR011989">
    <property type="entry name" value="ARM-like"/>
</dbReference>